<name>A0ABR2L9T0_9EUKA</name>
<feature type="domain" description="Poly(A) polymerase RNA-binding" evidence="14">
    <location>
        <begin position="353"/>
        <end position="410"/>
    </location>
</feature>
<reference evidence="17 18" key="1">
    <citation type="submission" date="2024-04" db="EMBL/GenBank/DDBJ databases">
        <title>Tritrichomonas musculus Genome.</title>
        <authorList>
            <person name="Alves-Ferreira E."/>
            <person name="Grigg M."/>
            <person name="Lorenzi H."/>
            <person name="Galac M."/>
        </authorList>
    </citation>
    <scope>NUCLEOTIDE SEQUENCE [LARGE SCALE GENOMIC DNA]</scope>
    <source>
        <strain evidence="17 18">EAF2021</strain>
    </source>
</reference>
<dbReference type="Gene3D" id="3.30.70.590">
    <property type="entry name" value="Poly(A) polymerase predicted RNA binding domain"/>
    <property type="match status" value="1"/>
</dbReference>
<keyword evidence="8 12" id="KW-0547">Nucleotide-binding</keyword>
<dbReference type="Pfam" id="PF04928">
    <property type="entry name" value="PAP_central"/>
    <property type="match status" value="1"/>
</dbReference>
<dbReference type="SUPFAM" id="SSF81631">
    <property type="entry name" value="PAP/OAS1 substrate-binding domain"/>
    <property type="match status" value="1"/>
</dbReference>
<feature type="region of interest" description="Disordered" evidence="13">
    <location>
        <begin position="1"/>
        <end position="24"/>
    </location>
</feature>
<comment type="subcellular location">
    <subcellularLocation>
        <location evidence="3 12">Nucleus</location>
    </subcellularLocation>
</comment>
<dbReference type="InterPro" id="IPR014492">
    <property type="entry name" value="PolyA_polymerase"/>
</dbReference>
<keyword evidence="18" id="KW-1185">Reference proteome</keyword>
<evidence type="ECO:0000313" key="17">
    <source>
        <dbReference type="EMBL" id="KAK8899522.1"/>
    </source>
</evidence>
<keyword evidence="10" id="KW-0460">Magnesium</keyword>
<feature type="domain" description="Poly(A) polymerase central" evidence="15">
    <location>
        <begin position="213"/>
        <end position="347"/>
    </location>
</feature>
<comment type="cofactor">
    <cofactor evidence="2">
        <name>Mg(2+)</name>
        <dbReference type="ChEBI" id="CHEBI:18420"/>
    </cofactor>
</comment>
<evidence type="ECO:0000256" key="13">
    <source>
        <dbReference type="SAM" id="MobiDB-lite"/>
    </source>
</evidence>
<comment type="caution">
    <text evidence="17">The sequence shown here is derived from an EMBL/GenBank/DDBJ whole genome shotgun (WGS) entry which is preliminary data.</text>
</comment>
<sequence>MTEVPTSGPFAFRNKPVNEDPPSERDIATSYSLQTFLQERGSYLTPEDNAKRGDVLFKLNELVNQFVRDVYKTRYNDITNSESVFGKLVTYGSFRLGISNADSDIDALCIAPRYVTRVDFFSTFYKMLLNHTLVTDLTKIENARVPIMTMKFQGIYVDLAFAQIAAGEINPDMNENDLENDSILNDVDQRTILSLNGPRVSNMIQKLVPNVEHFRTLLRFVRIWAKERGLYGNVYGYLGGVNLALLCAYICQRYPTAYPAMLVLMFFQDLCYHTWSEPIYINTPNTGPQPSWEPDRRECMPIITPAYPSMNSLKNATHSSKQRLTTEFKRGYHMTRKVILEGYLWDVVVTPSNFFMQYRRYLQVTAWSNNKDNFNKWIGIVESRILKLTNLEGLLFINWAFIWPSYFEHPDEEGHQNAGHFFIALEYNIPKEESVEKRIDISDVCQKFIDTLYKHIIGKTDENGLSMKVRSRSMLPDFVFPNGRPEPKHKTITTTTV</sequence>
<dbReference type="InterPro" id="IPR048840">
    <property type="entry name" value="PolA_pol_NTPase"/>
</dbReference>
<dbReference type="InterPro" id="IPR007012">
    <property type="entry name" value="PolA_pol_cen_dom"/>
</dbReference>
<evidence type="ECO:0000256" key="2">
    <source>
        <dbReference type="ARBA" id="ARBA00001946"/>
    </source>
</evidence>
<comment type="catalytic activity">
    <reaction evidence="12">
        <text>RNA(n) + ATP = RNA(n)-3'-adenine ribonucleotide + diphosphate</text>
        <dbReference type="Rhea" id="RHEA:11332"/>
        <dbReference type="Rhea" id="RHEA-COMP:14527"/>
        <dbReference type="Rhea" id="RHEA-COMP:17347"/>
        <dbReference type="ChEBI" id="CHEBI:30616"/>
        <dbReference type="ChEBI" id="CHEBI:33019"/>
        <dbReference type="ChEBI" id="CHEBI:140395"/>
        <dbReference type="ChEBI" id="CHEBI:173115"/>
        <dbReference type="EC" id="2.7.7.19"/>
    </reaction>
</comment>
<comment type="cofactor">
    <cofactor evidence="1">
        <name>Mn(2+)</name>
        <dbReference type="ChEBI" id="CHEBI:29035"/>
    </cofactor>
</comment>
<evidence type="ECO:0000256" key="4">
    <source>
        <dbReference type="ARBA" id="ARBA00010912"/>
    </source>
</evidence>
<comment type="similarity">
    <text evidence="4 12">Belongs to the poly(A) polymerase family.</text>
</comment>
<keyword evidence="6 12" id="KW-0808">Transferase</keyword>
<evidence type="ECO:0000256" key="7">
    <source>
        <dbReference type="ARBA" id="ARBA00022723"/>
    </source>
</evidence>
<comment type="function">
    <text evidence="12">Polymerase that creates the 3'-poly(A) tail of mRNA's.</text>
</comment>
<accession>A0ABR2L9T0</accession>
<evidence type="ECO:0000259" key="14">
    <source>
        <dbReference type="Pfam" id="PF04926"/>
    </source>
</evidence>
<evidence type="ECO:0000256" key="5">
    <source>
        <dbReference type="ARBA" id="ARBA00022664"/>
    </source>
</evidence>
<evidence type="ECO:0000313" key="18">
    <source>
        <dbReference type="Proteomes" id="UP001470230"/>
    </source>
</evidence>
<keyword evidence="5 12" id="KW-0507">mRNA processing</keyword>
<dbReference type="PIRSF" id="PIRSF018425">
    <property type="entry name" value="PolyA_polymerase"/>
    <property type="match status" value="1"/>
</dbReference>
<evidence type="ECO:0000259" key="15">
    <source>
        <dbReference type="Pfam" id="PF04928"/>
    </source>
</evidence>
<keyword evidence="11 12" id="KW-0539">Nucleus</keyword>
<dbReference type="Pfam" id="PF04926">
    <property type="entry name" value="PAP_RNA-bind"/>
    <property type="match status" value="2"/>
</dbReference>
<dbReference type="InterPro" id="IPR043519">
    <property type="entry name" value="NT_sf"/>
</dbReference>
<dbReference type="Gene3D" id="3.30.460.10">
    <property type="entry name" value="Beta Polymerase, domain 2"/>
    <property type="match status" value="1"/>
</dbReference>
<evidence type="ECO:0000256" key="10">
    <source>
        <dbReference type="ARBA" id="ARBA00022842"/>
    </source>
</evidence>
<feature type="domain" description="Poly(A) polymerase RNA-binding" evidence="14">
    <location>
        <begin position="419"/>
        <end position="488"/>
    </location>
</feature>
<dbReference type="EMBL" id="JAPFFF010000001">
    <property type="protein sequence ID" value="KAK8899522.1"/>
    <property type="molecule type" value="Genomic_DNA"/>
</dbReference>
<gene>
    <name evidence="17" type="ORF">M9Y10_001838</name>
</gene>
<evidence type="ECO:0000256" key="11">
    <source>
        <dbReference type="ARBA" id="ARBA00023242"/>
    </source>
</evidence>
<organism evidence="17 18">
    <name type="scientific">Tritrichomonas musculus</name>
    <dbReference type="NCBI Taxonomy" id="1915356"/>
    <lineage>
        <taxon>Eukaryota</taxon>
        <taxon>Metamonada</taxon>
        <taxon>Parabasalia</taxon>
        <taxon>Tritrichomonadida</taxon>
        <taxon>Tritrichomonadidae</taxon>
        <taxon>Tritrichomonas</taxon>
    </lineage>
</organism>
<dbReference type="PANTHER" id="PTHR10682:SF10">
    <property type="entry name" value="POLYNUCLEOTIDE ADENYLYLTRANSFERASE"/>
    <property type="match status" value="1"/>
</dbReference>
<dbReference type="SUPFAM" id="SSF55003">
    <property type="entry name" value="PAP/Archaeal CCA-adding enzyme, C-terminal domain"/>
    <property type="match status" value="1"/>
</dbReference>
<evidence type="ECO:0000259" key="16">
    <source>
        <dbReference type="Pfam" id="PF20750"/>
    </source>
</evidence>
<evidence type="ECO:0000256" key="9">
    <source>
        <dbReference type="ARBA" id="ARBA00022840"/>
    </source>
</evidence>
<feature type="domain" description="Poly(A) polymerase nucleotidyltransferase" evidence="16">
    <location>
        <begin position="15"/>
        <end position="208"/>
    </location>
</feature>
<evidence type="ECO:0000256" key="12">
    <source>
        <dbReference type="PIRNR" id="PIRNR018425"/>
    </source>
</evidence>
<dbReference type="PANTHER" id="PTHR10682">
    <property type="entry name" value="POLY A POLYMERASE"/>
    <property type="match status" value="1"/>
</dbReference>
<protein>
    <recommendedName>
        <fullName evidence="12">Poly(A) polymerase</fullName>
        <ecNumber evidence="12">2.7.7.19</ecNumber>
    </recommendedName>
</protein>
<dbReference type="Proteomes" id="UP001470230">
    <property type="component" value="Unassembled WGS sequence"/>
</dbReference>
<proteinExistence type="inferred from homology"/>
<evidence type="ECO:0000256" key="3">
    <source>
        <dbReference type="ARBA" id="ARBA00004123"/>
    </source>
</evidence>
<dbReference type="CDD" id="cd05402">
    <property type="entry name" value="NT_PAP_TUTase"/>
    <property type="match status" value="1"/>
</dbReference>
<evidence type="ECO:0000256" key="6">
    <source>
        <dbReference type="ARBA" id="ARBA00022679"/>
    </source>
</evidence>
<dbReference type="SUPFAM" id="SSF81301">
    <property type="entry name" value="Nucleotidyltransferase"/>
    <property type="match status" value="1"/>
</dbReference>
<dbReference type="InterPro" id="IPR007010">
    <property type="entry name" value="PolA_pol_RNA-bd_dom"/>
</dbReference>
<keyword evidence="9 12" id="KW-0067">ATP-binding</keyword>
<dbReference type="Gene3D" id="1.10.1410.10">
    <property type="match status" value="1"/>
</dbReference>
<evidence type="ECO:0000256" key="8">
    <source>
        <dbReference type="ARBA" id="ARBA00022741"/>
    </source>
</evidence>
<keyword evidence="7" id="KW-0479">Metal-binding</keyword>
<dbReference type="Pfam" id="PF20750">
    <property type="entry name" value="PAP_NTPase"/>
    <property type="match status" value="1"/>
</dbReference>
<evidence type="ECO:0000256" key="1">
    <source>
        <dbReference type="ARBA" id="ARBA00001936"/>
    </source>
</evidence>
<dbReference type="InterPro" id="IPR011068">
    <property type="entry name" value="NuclTrfase_I-like_C"/>
</dbReference>
<dbReference type="EC" id="2.7.7.19" evidence="12"/>